<dbReference type="RefSeq" id="WP_028461850.1">
    <property type="nucleotide sequence ID" value="NZ_FSRO01000001.1"/>
</dbReference>
<feature type="chain" id="PRO_5009936687" description="Curlin associated repeat-containing protein" evidence="1">
    <location>
        <begin position="27"/>
        <end position="92"/>
    </location>
</feature>
<evidence type="ECO:0008006" key="4">
    <source>
        <dbReference type="Google" id="ProtNLM"/>
    </source>
</evidence>
<reference evidence="2 3" key="1">
    <citation type="submission" date="2016-12" db="EMBL/GenBank/DDBJ databases">
        <authorList>
            <person name="Song W.-J."/>
            <person name="Kurnit D.M."/>
        </authorList>
    </citation>
    <scope>NUCLEOTIDE SEQUENCE [LARGE SCALE GENOMIC DNA]</scope>
    <source>
        <strain evidence="2 3">ATCC 49181</strain>
    </source>
</reference>
<sequence length="92" mass="9675">MQTPFKKIVTITTTIVLTLAYGSASAADNAVIFDAATTNNSTGNAANINSSGADKIVSIYQTGSDDRTGTTEKNQVVEEADTTLTLKRKLMS</sequence>
<dbReference type="EMBL" id="FSRO01000001">
    <property type="protein sequence ID" value="SIO36378.1"/>
    <property type="molecule type" value="Genomic_DNA"/>
</dbReference>
<keyword evidence="3" id="KW-1185">Reference proteome</keyword>
<proteinExistence type="predicted"/>
<organism evidence="2 3">
    <name type="scientific">Nitrosomonas cryotolerans ATCC 49181</name>
    <dbReference type="NCBI Taxonomy" id="1131553"/>
    <lineage>
        <taxon>Bacteria</taxon>
        <taxon>Pseudomonadati</taxon>
        <taxon>Pseudomonadota</taxon>
        <taxon>Betaproteobacteria</taxon>
        <taxon>Nitrosomonadales</taxon>
        <taxon>Nitrosomonadaceae</taxon>
        <taxon>Nitrosomonas</taxon>
    </lineage>
</organism>
<dbReference type="STRING" id="44575.SAMN05216419_102510"/>
<dbReference type="AlphaFoldDB" id="A0A1N6IWF9"/>
<keyword evidence="1" id="KW-0732">Signal</keyword>
<evidence type="ECO:0000256" key="1">
    <source>
        <dbReference type="SAM" id="SignalP"/>
    </source>
</evidence>
<gene>
    <name evidence="2" type="ORF">SAMN02743940_2132</name>
</gene>
<name>A0A1N6IWF9_9PROT</name>
<accession>A0A1N6IWF9</accession>
<evidence type="ECO:0000313" key="2">
    <source>
        <dbReference type="EMBL" id="SIO36378.1"/>
    </source>
</evidence>
<feature type="signal peptide" evidence="1">
    <location>
        <begin position="1"/>
        <end position="26"/>
    </location>
</feature>
<protein>
    <recommendedName>
        <fullName evidence="4">Curlin associated repeat-containing protein</fullName>
    </recommendedName>
</protein>
<evidence type="ECO:0000313" key="3">
    <source>
        <dbReference type="Proteomes" id="UP000185062"/>
    </source>
</evidence>
<dbReference type="Proteomes" id="UP000185062">
    <property type="component" value="Unassembled WGS sequence"/>
</dbReference>